<dbReference type="Gene3D" id="1.10.510.10">
    <property type="entry name" value="Transferase(Phosphotransferase) domain 1"/>
    <property type="match status" value="1"/>
</dbReference>
<dbReference type="Proteomes" id="UP000179769">
    <property type="component" value="Unassembled WGS sequence"/>
</dbReference>
<dbReference type="InterPro" id="IPR000719">
    <property type="entry name" value="Prot_kinase_dom"/>
</dbReference>
<keyword evidence="6" id="KW-0418">Kinase</keyword>
<dbReference type="PROSITE" id="PS00107">
    <property type="entry name" value="PROTEIN_KINASE_ATP"/>
    <property type="match status" value="1"/>
</dbReference>
<dbReference type="EMBL" id="MAXA01000036">
    <property type="protein sequence ID" value="OHV43039.1"/>
    <property type="molecule type" value="Genomic_DNA"/>
</dbReference>
<dbReference type="InterPro" id="IPR005543">
    <property type="entry name" value="PASTA_dom"/>
</dbReference>
<organism evidence="14 15">
    <name type="scientific">Parafrankia soli</name>
    <dbReference type="NCBI Taxonomy" id="2599596"/>
    <lineage>
        <taxon>Bacteria</taxon>
        <taxon>Bacillati</taxon>
        <taxon>Actinomycetota</taxon>
        <taxon>Actinomycetes</taxon>
        <taxon>Frankiales</taxon>
        <taxon>Frankiaceae</taxon>
        <taxon>Parafrankia</taxon>
    </lineage>
</organism>
<dbReference type="SMART" id="SM00220">
    <property type="entry name" value="S_TKc"/>
    <property type="match status" value="1"/>
</dbReference>
<protein>
    <recommendedName>
        <fullName evidence="1">non-specific serine/threonine protein kinase</fullName>
        <ecNumber evidence="1">2.7.11.1</ecNumber>
    </recommendedName>
</protein>
<comment type="catalytic activity">
    <reaction evidence="8">
        <text>L-threonyl-[protein] + ATP = O-phospho-L-threonyl-[protein] + ADP + H(+)</text>
        <dbReference type="Rhea" id="RHEA:46608"/>
        <dbReference type="Rhea" id="RHEA-COMP:11060"/>
        <dbReference type="Rhea" id="RHEA-COMP:11605"/>
        <dbReference type="ChEBI" id="CHEBI:15378"/>
        <dbReference type="ChEBI" id="CHEBI:30013"/>
        <dbReference type="ChEBI" id="CHEBI:30616"/>
        <dbReference type="ChEBI" id="CHEBI:61977"/>
        <dbReference type="ChEBI" id="CHEBI:456216"/>
        <dbReference type="EC" id="2.7.11.1"/>
    </reaction>
</comment>
<name>A0A1S1RB91_9ACTN</name>
<dbReference type="PANTHER" id="PTHR43289">
    <property type="entry name" value="MITOGEN-ACTIVATED PROTEIN KINASE KINASE KINASE 20-RELATED"/>
    <property type="match status" value="1"/>
</dbReference>
<dbReference type="RefSeq" id="WP_071059999.1">
    <property type="nucleotide sequence ID" value="NZ_MAXA01000036.1"/>
</dbReference>
<keyword evidence="2" id="KW-0723">Serine/threonine-protein kinase</keyword>
<evidence type="ECO:0000259" key="13">
    <source>
        <dbReference type="PROSITE" id="PS51178"/>
    </source>
</evidence>
<keyword evidence="4" id="KW-0677">Repeat</keyword>
<evidence type="ECO:0000313" key="14">
    <source>
        <dbReference type="EMBL" id="OHV43039.1"/>
    </source>
</evidence>
<evidence type="ECO:0000256" key="8">
    <source>
        <dbReference type="ARBA" id="ARBA00047899"/>
    </source>
</evidence>
<evidence type="ECO:0000259" key="12">
    <source>
        <dbReference type="PROSITE" id="PS50011"/>
    </source>
</evidence>
<feature type="region of interest" description="Disordered" evidence="11">
    <location>
        <begin position="493"/>
        <end position="571"/>
    </location>
</feature>
<evidence type="ECO:0000256" key="2">
    <source>
        <dbReference type="ARBA" id="ARBA00022527"/>
    </source>
</evidence>
<dbReference type="PROSITE" id="PS00108">
    <property type="entry name" value="PROTEIN_KINASE_ST"/>
    <property type="match status" value="1"/>
</dbReference>
<dbReference type="PROSITE" id="PS51178">
    <property type="entry name" value="PASTA"/>
    <property type="match status" value="1"/>
</dbReference>
<dbReference type="InterPro" id="IPR017441">
    <property type="entry name" value="Protein_kinase_ATP_BS"/>
</dbReference>
<feature type="binding site" evidence="10">
    <location>
        <position position="37"/>
    </location>
    <ligand>
        <name>ATP</name>
        <dbReference type="ChEBI" id="CHEBI:30616"/>
    </ligand>
</feature>
<keyword evidence="5 10" id="KW-0547">Nucleotide-binding</keyword>
<evidence type="ECO:0000256" key="11">
    <source>
        <dbReference type="SAM" id="MobiDB-lite"/>
    </source>
</evidence>
<dbReference type="InterPro" id="IPR011009">
    <property type="entry name" value="Kinase-like_dom_sf"/>
</dbReference>
<dbReference type="Pfam" id="PF00069">
    <property type="entry name" value="Pkinase"/>
    <property type="match status" value="1"/>
</dbReference>
<feature type="domain" description="Protein kinase" evidence="12">
    <location>
        <begin position="8"/>
        <end position="266"/>
    </location>
</feature>
<dbReference type="SMART" id="SM00740">
    <property type="entry name" value="PASTA"/>
    <property type="match status" value="2"/>
</dbReference>
<keyword evidence="15" id="KW-1185">Reference proteome</keyword>
<proteinExistence type="predicted"/>
<evidence type="ECO:0000256" key="9">
    <source>
        <dbReference type="ARBA" id="ARBA00048679"/>
    </source>
</evidence>
<feature type="compositionally biased region" description="Low complexity" evidence="11">
    <location>
        <begin position="493"/>
        <end position="550"/>
    </location>
</feature>
<feature type="compositionally biased region" description="Low complexity" evidence="11">
    <location>
        <begin position="390"/>
        <end position="417"/>
    </location>
</feature>
<dbReference type="InterPro" id="IPR008271">
    <property type="entry name" value="Ser/Thr_kinase_AS"/>
</dbReference>
<keyword evidence="7 10" id="KW-0067">ATP-binding</keyword>
<accession>A0A1S1RB91</accession>
<feature type="compositionally biased region" description="Low complexity" evidence="11">
    <location>
        <begin position="312"/>
        <end position="329"/>
    </location>
</feature>
<dbReference type="EC" id="2.7.11.1" evidence="1"/>
<feature type="domain" description="PASTA" evidence="13">
    <location>
        <begin position="639"/>
        <end position="709"/>
    </location>
</feature>
<dbReference type="Pfam" id="PF03793">
    <property type="entry name" value="PASTA"/>
    <property type="match status" value="2"/>
</dbReference>
<gene>
    <name evidence="14" type="ORF">BBK14_10365</name>
</gene>
<dbReference type="Gene3D" id="3.30.10.20">
    <property type="match status" value="2"/>
</dbReference>
<dbReference type="PANTHER" id="PTHR43289:SF6">
    <property type="entry name" value="SERINE_THREONINE-PROTEIN KINASE NEKL-3"/>
    <property type="match status" value="1"/>
</dbReference>
<evidence type="ECO:0000313" key="15">
    <source>
        <dbReference type="Proteomes" id="UP000179769"/>
    </source>
</evidence>
<dbReference type="GO" id="GO:0004674">
    <property type="term" value="F:protein serine/threonine kinase activity"/>
    <property type="evidence" value="ECO:0007669"/>
    <property type="project" value="UniProtKB-KW"/>
</dbReference>
<evidence type="ECO:0000256" key="10">
    <source>
        <dbReference type="PROSITE-ProRule" id="PRU10141"/>
    </source>
</evidence>
<sequence length="710" mass="71520">MRRLGSQYVLHAPLGRGAMGEVWRGEREADATPVAAKILRAELADDSDVVERFLRERELLLGFDHPHLVKVRDLVVEGGTLAIVMDLVDGVDLRKYLRAREVLAPREAVLLVSQVLDALAAVHRTGVVHRDIKPDNILIDTTDPEHPRAMLTDFGIARIAHGPSMTRLTGLIGTPRYMAPELSEGTRATPAADLYSIGIVVYELLAGRPPFNAEHPIAMLRAHLEQTPAPLEALPGTLWAVIARLLAKSPGDRPATAGHARAELTVALAGTDAALGEANLAEAGLDAPEATMISVPGGGPGAVIADRRPDTAPAGPHEADPAGAPGAPGDTVISPRPGMSLSPVGVRLEGQPGNAAEPAAGDHAHETLLSPLPGDLSPVSPVPARSPDPATAHATTTAHVETTAAAAAAAAGTAGTADDLLGSSPETGRPGRRARPRWLPWAAAAVATAVVLAAGSWALADAVGGGGGSGTAQELAEVRAAIRTSAPAVASSASATAPADPAAPVGSAPAATGPGTTAGPAPAAPVQAAGSPAAGSAAAGGSTASTASTGEQPAPRQGDEPTGGSAVTEQLPGDGLVAVPGVLNMVLADASSALKAAGFSNIPYLYDCYGSANTGNVVRQEPAAGARLAPTAPVHLYLQAQNCATVPDVRGMSLDDAATTLRQLGFTNIPYLYECLGAASLGTVVTQSPAPGTSQGTSAAVDLRLQANNC</sequence>
<dbReference type="PROSITE" id="PS50011">
    <property type="entry name" value="PROTEIN_KINASE_DOM"/>
    <property type="match status" value="1"/>
</dbReference>
<evidence type="ECO:0000256" key="6">
    <source>
        <dbReference type="ARBA" id="ARBA00022777"/>
    </source>
</evidence>
<dbReference type="CDD" id="cd14014">
    <property type="entry name" value="STKc_PknB_like"/>
    <property type="match status" value="1"/>
</dbReference>
<evidence type="ECO:0000256" key="1">
    <source>
        <dbReference type="ARBA" id="ARBA00012513"/>
    </source>
</evidence>
<dbReference type="SUPFAM" id="SSF56112">
    <property type="entry name" value="Protein kinase-like (PK-like)"/>
    <property type="match status" value="1"/>
</dbReference>
<comment type="catalytic activity">
    <reaction evidence="9">
        <text>L-seryl-[protein] + ATP = O-phospho-L-seryl-[protein] + ADP + H(+)</text>
        <dbReference type="Rhea" id="RHEA:17989"/>
        <dbReference type="Rhea" id="RHEA-COMP:9863"/>
        <dbReference type="Rhea" id="RHEA-COMP:11604"/>
        <dbReference type="ChEBI" id="CHEBI:15378"/>
        <dbReference type="ChEBI" id="CHEBI:29999"/>
        <dbReference type="ChEBI" id="CHEBI:30616"/>
        <dbReference type="ChEBI" id="CHEBI:83421"/>
        <dbReference type="ChEBI" id="CHEBI:456216"/>
        <dbReference type="EC" id="2.7.11.1"/>
    </reaction>
</comment>
<keyword evidence="3" id="KW-0808">Transferase</keyword>
<feature type="region of interest" description="Disordered" evidence="11">
    <location>
        <begin position="291"/>
        <end position="435"/>
    </location>
</feature>
<dbReference type="OrthoDB" id="9762169at2"/>
<dbReference type="AlphaFoldDB" id="A0A1S1RB91"/>
<evidence type="ECO:0000256" key="7">
    <source>
        <dbReference type="ARBA" id="ARBA00022840"/>
    </source>
</evidence>
<comment type="caution">
    <text evidence="14">The sequence shown here is derived from an EMBL/GenBank/DDBJ whole genome shotgun (WGS) entry which is preliminary data.</text>
</comment>
<evidence type="ECO:0000256" key="5">
    <source>
        <dbReference type="ARBA" id="ARBA00022741"/>
    </source>
</evidence>
<reference evidence="15" key="1">
    <citation type="submission" date="2016-07" db="EMBL/GenBank/DDBJ databases">
        <title>Frankia sp. NRRL B-16219 Genome sequencing.</title>
        <authorList>
            <person name="Ghodhbane-Gtari F."/>
            <person name="Swanson E."/>
            <person name="Gueddou A."/>
            <person name="Louati M."/>
            <person name="Nouioui I."/>
            <person name="Hezbri K."/>
            <person name="Abebe-Akele F."/>
            <person name="Simpson S."/>
            <person name="Morris K."/>
            <person name="Thomas K."/>
            <person name="Gtari M."/>
            <person name="Tisa L.S."/>
        </authorList>
    </citation>
    <scope>NUCLEOTIDE SEQUENCE [LARGE SCALE GENOMIC DNA]</scope>
    <source>
        <strain evidence="15">NRRL B-16219</strain>
    </source>
</reference>
<dbReference type="CDD" id="cd06577">
    <property type="entry name" value="PASTA_pknB"/>
    <property type="match status" value="2"/>
</dbReference>
<dbReference type="GO" id="GO:0005524">
    <property type="term" value="F:ATP binding"/>
    <property type="evidence" value="ECO:0007669"/>
    <property type="project" value="UniProtKB-UniRule"/>
</dbReference>
<evidence type="ECO:0000256" key="3">
    <source>
        <dbReference type="ARBA" id="ARBA00022679"/>
    </source>
</evidence>
<evidence type="ECO:0000256" key="4">
    <source>
        <dbReference type="ARBA" id="ARBA00022737"/>
    </source>
</evidence>